<evidence type="ECO:0000313" key="3">
    <source>
        <dbReference type="Proteomes" id="UP000268007"/>
    </source>
</evidence>
<reference evidence="2 3" key="1">
    <citation type="submission" date="2018-10" db="EMBL/GenBank/DDBJ databases">
        <title>Genomic Encyclopedia of Archaeal and Bacterial Type Strains, Phase II (KMG-II): from individual species to whole genera.</title>
        <authorList>
            <person name="Goeker M."/>
        </authorList>
    </citation>
    <scope>NUCLEOTIDE SEQUENCE [LARGE SCALE GENOMIC DNA]</scope>
    <source>
        <strain evidence="2 3">DSM 18602</strain>
    </source>
</reference>
<keyword evidence="3" id="KW-1185">Reference proteome</keyword>
<dbReference type="AlphaFoldDB" id="A0A495IUG1"/>
<organism evidence="2 3">
    <name type="scientific">Mucilaginibacter gracilis</name>
    <dbReference type="NCBI Taxonomy" id="423350"/>
    <lineage>
        <taxon>Bacteria</taxon>
        <taxon>Pseudomonadati</taxon>
        <taxon>Bacteroidota</taxon>
        <taxon>Sphingobacteriia</taxon>
        <taxon>Sphingobacteriales</taxon>
        <taxon>Sphingobacteriaceae</taxon>
        <taxon>Mucilaginibacter</taxon>
    </lineage>
</organism>
<comment type="caution">
    <text evidence="2">The sequence shown here is derived from an EMBL/GenBank/DDBJ whole genome shotgun (WGS) entry which is preliminary data.</text>
</comment>
<accession>A0A495IUG1</accession>
<dbReference type="RefSeq" id="WP_121196156.1">
    <property type="nucleotide sequence ID" value="NZ_RBKU01000001.1"/>
</dbReference>
<dbReference type="InterPro" id="IPR032185">
    <property type="entry name" value="DUF5017"/>
</dbReference>
<dbReference type="EMBL" id="RBKU01000001">
    <property type="protein sequence ID" value="RKR80386.1"/>
    <property type="molecule type" value="Genomic_DNA"/>
</dbReference>
<sequence>MLKRYLYTGTTMLLFCLACNKNMIVKPVGFDVNCTKLNGTATTTFSAKDTLQFNFSGNPDVITFYSGEQGKRYEFASRTSAFGASQLQFSTLRANGTQSNSLAVFVSSDFQGVVTRIVNGALVRDTASTNANIAAATWNDITSRASLSTGGTTALSSGVIDLSDFASQLKPVYIAFKYSADAGSIQNKWTITNLTLNNALADAGVYTNASLNGPTTAITNYGNTTFGPGWAVSYDLAKNSNKYAWVYTDKTSLVITGATTAALATAPAEAWAIMGPVDLNRVTPDVGVAIKAIASTQPNYQYIYPVAGNYHAVFVAGNYNATGSSTNKRDITVTIKP</sequence>
<dbReference type="Pfam" id="PF16409">
    <property type="entry name" value="DUF5017"/>
    <property type="match status" value="1"/>
</dbReference>
<dbReference type="Proteomes" id="UP000268007">
    <property type="component" value="Unassembled WGS sequence"/>
</dbReference>
<dbReference type="OrthoDB" id="1082472at2"/>
<feature type="domain" description="DUF5017" evidence="1">
    <location>
        <begin position="18"/>
        <end position="212"/>
    </location>
</feature>
<proteinExistence type="predicted"/>
<gene>
    <name evidence="2" type="ORF">BDD43_0490</name>
</gene>
<protein>
    <submittedName>
        <fullName evidence="2">Uncharacterized protein DUF5017</fullName>
    </submittedName>
</protein>
<name>A0A495IUG1_9SPHI</name>
<evidence type="ECO:0000313" key="2">
    <source>
        <dbReference type="EMBL" id="RKR80386.1"/>
    </source>
</evidence>
<evidence type="ECO:0000259" key="1">
    <source>
        <dbReference type="Pfam" id="PF16409"/>
    </source>
</evidence>